<keyword evidence="1" id="KW-0472">Membrane</keyword>
<feature type="transmembrane region" description="Helical" evidence="1">
    <location>
        <begin position="118"/>
        <end position="140"/>
    </location>
</feature>
<dbReference type="Proteomes" id="UP000186336">
    <property type="component" value="Chromosome"/>
</dbReference>
<organism evidence="2 3">
    <name type="scientific">Tateyamaria omphalii</name>
    <dbReference type="NCBI Taxonomy" id="299262"/>
    <lineage>
        <taxon>Bacteria</taxon>
        <taxon>Pseudomonadati</taxon>
        <taxon>Pseudomonadota</taxon>
        <taxon>Alphaproteobacteria</taxon>
        <taxon>Rhodobacterales</taxon>
        <taxon>Roseobacteraceae</taxon>
        <taxon>Tateyamaria</taxon>
    </lineage>
</organism>
<accession>A0A1P8MWY8</accession>
<evidence type="ECO:0000313" key="3">
    <source>
        <dbReference type="Proteomes" id="UP000186336"/>
    </source>
</evidence>
<dbReference type="OrthoDB" id="192334at2"/>
<keyword evidence="3" id="KW-1185">Reference proteome</keyword>
<proteinExistence type="predicted"/>
<dbReference type="RefSeq" id="WP_076628735.1">
    <property type="nucleotide sequence ID" value="NZ_CP019312.1"/>
</dbReference>
<dbReference type="AlphaFoldDB" id="A0A1P8MWY8"/>
<gene>
    <name evidence="2" type="ORF">BWR18_12695</name>
</gene>
<feature type="transmembrane region" description="Helical" evidence="1">
    <location>
        <begin position="78"/>
        <end position="98"/>
    </location>
</feature>
<name>A0A1P8MWY8_9RHOB</name>
<reference evidence="2 3" key="1">
    <citation type="submission" date="2017-01" db="EMBL/GenBank/DDBJ databases">
        <title>Complete genome of Tateyamaria omphalii DOK1-4 isolated from seawater in Dokdo.</title>
        <authorList>
            <person name="Kim J.H."/>
            <person name="Chi W.-J."/>
        </authorList>
    </citation>
    <scope>NUCLEOTIDE SEQUENCE [LARGE SCALE GENOMIC DNA]</scope>
    <source>
        <strain evidence="2 3">DOK1-4</strain>
    </source>
</reference>
<keyword evidence="1" id="KW-1133">Transmembrane helix</keyword>
<dbReference type="STRING" id="299262.BWR18_12695"/>
<evidence type="ECO:0000256" key="1">
    <source>
        <dbReference type="SAM" id="Phobius"/>
    </source>
</evidence>
<protein>
    <recommendedName>
        <fullName evidence="4">DUF4149 domain-containing protein</fullName>
    </recommendedName>
</protein>
<sequence>MAQATALRLLTVLTLVWAGACIGGNLVAAPAKFTVEALDLSLALQVGRAQFTWIGYVEWAGLAGIAVVSAVARLRPTLLLMLAVVLFLIQQLAVQPMLEARSDLIIAGEPYDTTSQRHQVFIALEAVKVLCLIAVGWGTMQPRA</sequence>
<evidence type="ECO:0000313" key="2">
    <source>
        <dbReference type="EMBL" id="APX12439.1"/>
    </source>
</evidence>
<dbReference type="KEGG" id="tom:BWR18_12695"/>
<keyword evidence="1" id="KW-0812">Transmembrane</keyword>
<feature type="transmembrane region" description="Helical" evidence="1">
    <location>
        <begin position="52"/>
        <end position="71"/>
    </location>
</feature>
<dbReference type="EMBL" id="CP019312">
    <property type="protein sequence ID" value="APX12439.1"/>
    <property type="molecule type" value="Genomic_DNA"/>
</dbReference>
<evidence type="ECO:0008006" key="4">
    <source>
        <dbReference type="Google" id="ProtNLM"/>
    </source>
</evidence>